<keyword evidence="3" id="KW-1185">Reference proteome</keyword>
<name>F5IZD9_9BACT</name>
<organism evidence="2 3">
    <name type="scientific">Dysgonomonas gadei ATCC BAA-286</name>
    <dbReference type="NCBI Taxonomy" id="742766"/>
    <lineage>
        <taxon>Bacteria</taxon>
        <taxon>Pseudomonadati</taxon>
        <taxon>Bacteroidota</taxon>
        <taxon>Bacteroidia</taxon>
        <taxon>Bacteroidales</taxon>
        <taxon>Dysgonomonadaceae</taxon>
        <taxon>Dysgonomonas</taxon>
    </lineage>
</organism>
<proteinExistence type="predicted"/>
<evidence type="ECO:0000313" key="2">
    <source>
        <dbReference type="EMBL" id="EGK01264.1"/>
    </source>
</evidence>
<gene>
    <name evidence="2" type="ORF">HMPREF9455_02456</name>
</gene>
<dbReference type="HOGENOM" id="CLU_004317_1_0_10"/>
<keyword evidence="1" id="KW-0732">Signal</keyword>
<dbReference type="Proteomes" id="UP000004913">
    <property type="component" value="Unassembled WGS sequence"/>
</dbReference>
<evidence type="ECO:0000256" key="1">
    <source>
        <dbReference type="SAM" id="SignalP"/>
    </source>
</evidence>
<evidence type="ECO:0000313" key="3">
    <source>
        <dbReference type="Proteomes" id="UP000004913"/>
    </source>
</evidence>
<dbReference type="InterPro" id="IPR037066">
    <property type="entry name" value="Plug_dom_sf"/>
</dbReference>
<dbReference type="eggNOG" id="COG1629">
    <property type="taxonomic scope" value="Bacteria"/>
</dbReference>
<dbReference type="InterPro" id="IPR023996">
    <property type="entry name" value="TonB-dep_OMP_SusC/RagA"/>
</dbReference>
<feature type="chain" id="PRO_5003324186" evidence="1">
    <location>
        <begin position="33"/>
        <end position="1061"/>
    </location>
</feature>
<feature type="signal peptide" evidence="1">
    <location>
        <begin position="1"/>
        <end position="32"/>
    </location>
</feature>
<dbReference type="Gene3D" id="2.170.130.10">
    <property type="entry name" value="TonB-dependent receptor, plug domain"/>
    <property type="match status" value="1"/>
</dbReference>
<dbReference type="InterPro" id="IPR008969">
    <property type="entry name" value="CarboxyPept-like_regulatory"/>
</dbReference>
<sequence>MYNSIYKKMSKSCYFLLMIVWWLLSGYGTAYAQEKAANDASGFSGVVVDQYGRPVQGVEIAIKTSGYKAVSDETGTFGIDAVIGNTLVLTHPDYLIKEIKIPKDIKKGTVFKVDIKDKKLKNPANLDVPYGKTIDKETYLGAASTIYTDEIAPALSANILGALSGRLPGLYVSQGRGYRNTFTNQSTVSNAFLGGQADDSRVGYNDNTQYGFSLRGAFSPVVVVDGFQSELFNLDVESIESVSVQKDALSSMFLGGRSSRGVMYITTKKPIAEGFKISFTGRYGIQEPIKTPKPLPSYQWAYLLNEALVNDGKSGVYTANNIESFRYGKDPIAYPDVNWYDQILKNNSDIQSYNLNATGGNKTAQYFVSLGYFTENGLLRENAQNTYNTNLSYDRYMVTSKINVNVLPGLKMGATVIGRIEEGNQPGAGTSSIMSDIYTLPGSVYPVYNPDGSYGGSNSYQNNLMAKTIGSGYIKDIMRDGYGNIVIDHDMAWLAEGLSARMVGSVVSQSRSALDRSKQEPVYLRTLNPDGSLRGYERFGSIVPQRNGFIGVSNFQYMYGQVALDYKKVINKSHTIEGNVFADVKEVLDNYQLPEKPANLNAEAKYDYQQKYFAQAAVSRSYLNRYAPGKRWGTFYAFGLGWDISKEAFMQSIDWVNKLKLRAVFGQTGNSIGRDNYYTWRQQYESNAVNVAGTGAYYPQGSNYTGLYENVAVGLIETNLSLSNPNLTWERANKLNMGLDANLFDNKLWITADLYSDKHFDLLMTRGKSIELIGLNYPAENIGKVRYQGADLSVTYQDNIGDFNYYVTGNWSINQSKILFIDEQNVPEEYMRRTGNPAGTRYGLIAEGFFQTREEVANSPVISGYNIVPGDLKYKDMNGDGVINEYDQTAIGGNKPLCFFGLNLGFEYKGFELSALFQGAYNREIYFPDAGWEYATGFIAWGNTYSQAYEHVLNRWTPETAETALFPRLSTSPNYNVAPNGMNNSFWLKSGNYIRLKNLNIAYTLPDSFSRNYLGGVKVKVFVGGQNLWTQAAFDLVDPEVVDFRNYPALRGFNTGINIKF</sequence>
<dbReference type="SUPFAM" id="SSF56935">
    <property type="entry name" value="Porins"/>
    <property type="match status" value="1"/>
</dbReference>
<dbReference type="EMBL" id="ADLV01000029">
    <property type="protein sequence ID" value="EGK01264.1"/>
    <property type="molecule type" value="Genomic_DNA"/>
</dbReference>
<protein>
    <submittedName>
        <fullName evidence="2">Uncharacterized protein</fullName>
    </submittedName>
</protein>
<dbReference type="NCBIfam" id="TIGR04056">
    <property type="entry name" value="OMP_RagA_SusC"/>
    <property type="match status" value="1"/>
</dbReference>
<dbReference type="OrthoDB" id="9768177at2"/>
<accession>F5IZD9</accession>
<dbReference type="SUPFAM" id="SSF49464">
    <property type="entry name" value="Carboxypeptidase regulatory domain-like"/>
    <property type="match status" value="1"/>
</dbReference>
<reference evidence="2 3" key="1">
    <citation type="submission" date="2011-04" db="EMBL/GenBank/DDBJ databases">
        <title>The Genome Sequence of Dysgonomonas gadei ATCC BAA-286.</title>
        <authorList>
            <consortium name="The Broad Institute Genome Sequencing Platform"/>
            <person name="Earl A."/>
            <person name="Ward D."/>
            <person name="Feldgarden M."/>
            <person name="Gevers D."/>
            <person name="Pudlo N."/>
            <person name="Martens E."/>
            <person name="Allen-Vercoe E."/>
            <person name="Young S.K."/>
            <person name="Zeng Q."/>
            <person name="Gargeya S."/>
            <person name="Fitzgerald M."/>
            <person name="Haas B."/>
            <person name="Abouelleil A."/>
            <person name="Alvarado L."/>
            <person name="Arachchi H.M."/>
            <person name="Berlin A."/>
            <person name="Brown A."/>
            <person name="Chapman S.B."/>
            <person name="Chen Z."/>
            <person name="Dunbar C."/>
            <person name="Freedman E."/>
            <person name="Gearin G."/>
            <person name="Gellesch M."/>
            <person name="Goldberg J."/>
            <person name="Griggs A."/>
            <person name="Gujja S."/>
            <person name="Heiman D."/>
            <person name="Howarth C."/>
            <person name="Larson L."/>
            <person name="Lui A."/>
            <person name="MacDonald P.J.P."/>
            <person name="Mehta T."/>
            <person name="Montmayeur A."/>
            <person name="Murphy C."/>
            <person name="Neiman D."/>
            <person name="Pearson M."/>
            <person name="Priest M."/>
            <person name="Roberts A."/>
            <person name="Saif S."/>
            <person name="Shea T."/>
            <person name="Shenoy N."/>
            <person name="Sisk P."/>
            <person name="Stolte C."/>
            <person name="Sykes S."/>
            <person name="Yandava C."/>
            <person name="Wortman J."/>
            <person name="Nusbaum C."/>
            <person name="Birren B."/>
        </authorList>
    </citation>
    <scope>NUCLEOTIDE SEQUENCE [LARGE SCALE GENOMIC DNA]</scope>
    <source>
        <strain evidence="2 3">ATCC BAA-286</strain>
    </source>
</reference>
<comment type="caution">
    <text evidence="2">The sequence shown here is derived from an EMBL/GenBank/DDBJ whole genome shotgun (WGS) entry which is preliminary data.</text>
</comment>
<dbReference type="STRING" id="742766.HMPREF9455_02456"/>
<dbReference type="AlphaFoldDB" id="F5IZD9"/>